<dbReference type="PATRIC" id="fig|1194971.3.peg.251"/>
<dbReference type="Gene3D" id="2.10.109.10">
    <property type="entry name" value="Umud Fragment, subunit A"/>
    <property type="match status" value="1"/>
</dbReference>
<dbReference type="InterPro" id="IPR036286">
    <property type="entry name" value="LexA/Signal_pep-like_sf"/>
</dbReference>
<sequence>MNGDSYVKKIVFDDDRKNCRLISLNKRYADIEIKKSDDFKIVGVVII</sequence>
<dbReference type="AlphaFoldDB" id="A0A0F7PSF4"/>
<gene>
    <name evidence="2" type="ORF">LsR_00252</name>
</gene>
<reference evidence="2 3" key="1">
    <citation type="submission" date="2015-05" db="EMBL/GenBank/DDBJ databases">
        <title>Complete genome sequence of Lactobacillus salivarius Ren, a probiotic strain with antitumor activity.</title>
        <authorList>
            <person name="Sun E."/>
            <person name="Zhao L."/>
            <person name="Liu S."/>
            <person name="Zhang M."/>
            <person name="Guo H."/>
            <person name="Ren F."/>
        </authorList>
    </citation>
    <scope>NUCLEOTIDE SEQUENCE [LARGE SCALE GENOMIC DNA]</scope>
    <source>
        <strain evidence="2 3">Ren</strain>
    </source>
</reference>
<organism evidence="2 3">
    <name type="scientific">Ligilactobacillus salivarius str. Ren</name>
    <dbReference type="NCBI Taxonomy" id="1194971"/>
    <lineage>
        <taxon>Bacteria</taxon>
        <taxon>Bacillati</taxon>
        <taxon>Bacillota</taxon>
        <taxon>Bacilli</taxon>
        <taxon>Lactobacillales</taxon>
        <taxon>Lactobacillaceae</taxon>
        <taxon>Ligilactobacillus</taxon>
    </lineage>
</organism>
<evidence type="ECO:0000313" key="3">
    <source>
        <dbReference type="Proteomes" id="UP000035027"/>
    </source>
</evidence>
<accession>A0A0F7PSF4</accession>
<dbReference type="InterPro" id="IPR015927">
    <property type="entry name" value="Peptidase_S24_S26A/B/C"/>
</dbReference>
<evidence type="ECO:0000313" key="2">
    <source>
        <dbReference type="EMBL" id="AKI03803.1"/>
    </source>
</evidence>
<proteinExistence type="predicted"/>
<dbReference type="Pfam" id="PF00717">
    <property type="entry name" value="Peptidase_S24"/>
    <property type="match status" value="1"/>
</dbReference>
<name>A0A0F7PSF4_9LACO</name>
<protein>
    <submittedName>
        <fullName evidence="2">CI-like repressor, phage associated</fullName>
    </submittedName>
</protein>
<dbReference type="Proteomes" id="UP000035027">
    <property type="component" value="Chromosome"/>
</dbReference>
<dbReference type="SUPFAM" id="SSF51306">
    <property type="entry name" value="LexA/Signal peptidase"/>
    <property type="match status" value="1"/>
</dbReference>
<dbReference type="EMBL" id="CP011403">
    <property type="protein sequence ID" value="AKI03803.1"/>
    <property type="molecule type" value="Genomic_DNA"/>
</dbReference>
<feature type="domain" description="Peptidase S24/S26A/S26B/S26C" evidence="1">
    <location>
        <begin position="2"/>
        <end position="46"/>
    </location>
</feature>
<evidence type="ECO:0000259" key="1">
    <source>
        <dbReference type="Pfam" id="PF00717"/>
    </source>
</evidence>